<dbReference type="InterPro" id="IPR029063">
    <property type="entry name" value="SAM-dependent_MTases_sf"/>
</dbReference>
<dbReference type="CDD" id="cd02440">
    <property type="entry name" value="AdoMet_MTases"/>
    <property type="match status" value="1"/>
</dbReference>
<sequence>MEGNIVNWNDVWKNQMMQNVGSNPANDYASLWKDRLNAKVFWEITMQNDMCRIERTLDSLPLKANSKVLDIGCGPGSLSLLISGKVSHVTAVEPSKEMMGILQENIKKNEIDNIDCVNKRWEDIDVQTDLQGPYDVVFASYSLGMMDMKDAIRKMMSCSSDYVYLFWIAGPNLWDIYCPNIWSSLHHKEYHPMPKFNVLYNILYQMGIYPNVSVSKLNYVNRFSSFDEAVNYCMPIYRISNSEQEEQLRDYLQKVLKKDDKSFFLEAKTNHVEVWWQNNAL</sequence>
<dbReference type="Gene3D" id="3.40.50.150">
    <property type="entry name" value="Vaccinia Virus protein VP39"/>
    <property type="match status" value="1"/>
</dbReference>
<keyword evidence="2" id="KW-1185">Reference proteome</keyword>
<evidence type="ECO:0000313" key="1">
    <source>
        <dbReference type="EMBL" id="TQD25917.1"/>
    </source>
</evidence>
<keyword evidence="1" id="KW-0489">Methyltransferase</keyword>
<comment type="caution">
    <text evidence="1">The sequence shown here is derived from an EMBL/GenBank/DDBJ whole genome shotgun (WGS) entry which is preliminary data.</text>
</comment>
<dbReference type="RefSeq" id="WP_154809548.1">
    <property type="nucleotide sequence ID" value="NZ_VIAQ01000013.1"/>
</dbReference>
<dbReference type="Proteomes" id="UP000319335">
    <property type="component" value="Unassembled WGS sequence"/>
</dbReference>
<protein>
    <submittedName>
        <fullName evidence="1">Class I SAM-dependent methyltransferase</fullName>
    </submittedName>
</protein>
<dbReference type="SUPFAM" id="SSF53335">
    <property type="entry name" value="S-adenosyl-L-methionine-dependent methyltransferases"/>
    <property type="match status" value="1"/>
</dbReference>
<keyword evidence="1" id="KW-0808">Transferase</keyword>
<dbReference type="InterPro" id="IPR050723">
    <property type="entry name" value="CFA/CMAS"/>
</dbReference>
<dbReference type="PANTHER" id="PTHR43667:SF2">
    <property type="entry name" value="FATTY ACID C-METHYL TRANSFERASE"/>
    <property type="match status" value="1"/>
</dbReference>
<reference evidence="1 2" key="1">
    <citation type="submission" date="2019-06" db="EMBL/GenBank/DDBJ databases">
        <title>Draft genome sequence of Methanolobus vulcani B1d.</title>
        <authorList>
            <person name="Creighbaum A.J."/>
            <person name="Ticak T."/>
            <person name="Hariraju D."/>
            <person name="Arivett B.A."/>
            <person name="Ferguson D.J.Jr."/>
        </authorList>
    </citation>
    <scope>NUCLEOTIDE SEQUENCE [LARGE SCALE GENOMIC DNA]</scope>
    <source>
        <strain evidence="1 2">B1d</strain>
    </source>
</reference>
<dbReference type="EMBL" id="VIAQ01000013">
    <property type="protein sequence ID" value="TQD25917.1"/>
    <property type="molecule type" value="Genomic_DNA"/>
</dbReference>
<dbReference type="AlphaFoldDB" id="A0A7Z8P269"/>
<name>A0A7Z8P269_9EURY</name>
<accession>A0A7Z8P269</accession>
<proteinExistence type="predicted"/>
<dbReference type="GO" id="GO:0032259">
    <property type="term" value="P:methylation"/>
    <property type="evidence" value="ECO:0007669"/>
    <property type="project" value="UniProtKB-KW"/>
</dbReference>
<dbReference type="PANTHER" id="PTHR43667">
    <property type="entry name" value="CYCLOPROPANE-FATTY-ACYL-PHOSPHOLIPID SYNTHASE"/>
    <property type="match status" value="1"/>
</dbReference>
<dbReference type="Pfam" id="PF13489">
    <property type="entry name" value="Methyltransf_23"/>
    <property type="match status" value="1"/>
</dbReference>
<organism evidence="1 2">
    <name type="scientific">Methanolobus vulcani</name>
    <dbReference type="NCBI Taxonomy" id="38026"/>
    <lineage>
        <taxon>Archaea</taxon>
        <taxon>Methanobacteriati</taxon>
        <taxon>Methanobacteriota</taxon>
        <taxon>Stenosarchaea group</taxon>
        <taxon>Methanomicrobia</taxon>
        <taxon>Methanosarcinales</taxon>
        <taxon>Methanosarcinaceae</taxon>
        <taxon>Methanolobus</taxon>
    </lineage>
</organism>
<dbReference type="OrthoDB" id="57427at2157"/>
<gene>
    <name evidence="1" type="ORF">FKV42_07015</name>
</gene>
<dbReference type="GO" id="GO:0008168">
    <property type="term" value="F:methyltransferase activity"/>
    <property type="evidence" value="ECO:0007669"/>
    <property type="project" value="UniProtKB-KW"/>
</dbReference>
<evidence type="ECO:0000313" key="2">
    <source>
        <dbReference type="Proteomes" id="UP000319335"/>
    </source>
</evidence>